<organism evidence="2 3">
    <name type="scientific">Nocardioides gansuensis</name>
    <dbReference type="NCBI Taxonomy" id="2138300"/>
    <lineage>
        <taxon>Bacteria</taxon>
        <taxon>Bacillati</taxon>
        <taxon>Actinomycetota</taxon>
        <taxon>Actinomycetes</taxon>
        <taxon>Propionibacteriales</taxon>
        <taxon>Nocardioidaceae</taxon>
        <taxon>Nocardioides</taxon>
    </lineage>
</organism>
<keyword evidence="3" id="KW-1185">Reference proteome</keyword>
<dbReference type="Proteomes" id="UP000246018">
    <property type="component" value="Unassembled WGS sequence"/>
</dbReference>
<dbReference type="OrthoDB" id="5185413at2"/>
<accession>A0A2T8FGG3</accession>
<evidence type="ECO:0000256" key="1">
    <source>
        <dbReference type="SAM" id="Phobius"/>
    </source>
</evidence>
<name>A0A2T8FGG3_9ACTN</name>
<reference evidence="2 3" key="1">
    <citation type="submission" date="2018-04" db="EMBL/GenBank/DDBJ databases">
        <title>Genome of Nocardioides gansuensis WSJ-1.</title>
        <authorList>
            <person name="Wu S."/>
            <person name="Wang G."/>
        </authorList>
    </citation>
    <scope>NUCLEOTIDE SEQUENCE [LARGE SCALE GENOMIC DNA]</scope>
    <source>
        <strain evidence="2 3">WSJ-1</strain>
    </source>
</reference>
<comment type="caution">
    <text evidence="2">The sequence shown here is derived from an EMBL/GenBank/DDBJ whole genome shotgun (WGS) entry which is preliminary data.</text>
</comment>
<feature type="transmembrane region" description="Helical" evidence="1">
    <location>
        <begin position="20"/>
        <end position="38"/>
    </location>
</feature>
<evidence type="ECO:0000313" key="2">
    <source>
        <dbReference type="EMBL" id="PVG84796.1"/>
    </source>
</evidence>
<proteinExistence type="predicted"/>
<keyword evidence="1" id="KW-0472">Membrane</keyword>
<sequence length="82" mass="8908">MSGLGISPPADRSRGYRSAALGLSAAMMVPTYALFLIPRDAVAQTVSAGWPLFVLLVVLWQAGLVWLLTRLLELQTDSPRRP</sequence>
<protein>
    <submittedName>
        <fullName evidence="2">Uncharacterized protein</fullName>
    </submittedName>
</protein>
<keyword evidence="1" id="KW-1133">Transmembrane helix</keyword>
<keyword evidence="1" id="KW-0812">Transmembrane</keyword>
<gene>
    <name evidence="2" type="ORF">DDE18_04180</name>
</gene>
<dbReference type="AlphaFoldDB" id="A0A2T8FGG3"/>
<feature type="transmembrane region" description="Helical" evidence="1">
    <location>
        <begin position="50"/>
        <end position="72"/>
    </location>
</feature>
<evidence type="ECO:0000313" key="3">
    <source>
        <dbReference type="Proteomes" id="UP000246018"/>
    </source>
</evidence>
<dbReference type="EMBL" id="QDGZ01000001">
    <property type="protein sequence ID" value="PVG84796.1"/>
    <property type="molecule type" value="Genomic_DNA"/>
</dbReference>